<dbReference type="InterPro" id="IPR039657">
    <property type="entry name" value="Dimethylallyltransferase"/>
</dbReference>
<feature type="region of interest" description="Interaction with substrate tRNA" evidence="10">
    <location>
        <begin position="35"/>
        <end position="38"/>
    </location>
</feature>
<feature type="binding site" evidence="10">
    <location>
        <begin position="10"/>
        <end position="17"/>
    </location>
    <ligand>
        <name>ATP</name>
        <dbReference type="ChEBI" id="CHEBI:30616"/>
    </ligand>
</feature>
<dbReference type="InterPro" id="IPR027417">
    <property type="entry name" value="P-loop_NTPase"/>
</dbReference>
<comment type="similarity">
    <text evidence="3 10 13">Belongs to the IPP transferase family.</text>
</comment>
<comment type="caution">
    <text evidence="10">Lacks conserved residue(s) required for the propagation of feature annotation.</text>
</comment>
<evidence type="ECO:0000256" key="1">
    <source>
        <dbReference type="ARBA" id="ARBA00001946"/>
    </source>
</evidence>
<dbReference type="EMBL" id="AXUN02000223">
    <property type="protein sequence ID" value="ETA79166.1"/>
    <property type="molecule type" value="Genomic_DNA"/>
</dbReference>
<accession>V7I1L4</accession>
<keyword evidence="6 10" id="KW-0547">Nucleotide-binding</keyword>
<dbReference type="InterPro" id="IPR018022">
    <property type="entry name" value="IPT"/>
</dbReference>
<dbReference type="Pfam" id="PF01715">
    <property type="entry name" value="IPPT"/>
    <property type="match status" value="1"/>
</dbReference>
<comment type="function">
    <text evidence="2 10 12">Catalyzes the transfer of a dimethylallyl group onto the adenine at position 37 in tRNAs that read codons beginning with uridine, leading to the formation of N6-(dimethylallyl)adenosine (i(6)A).</text>
</comment>
<evidence type="ECO:0000256" key="3">
    <source>
        <dbReference type="ARBA" id="ARBA00005842"/>
    </source>
</evidence>
<dbReference type="FunFam" id="1.10.20.140:FF:000001">
    <property type="entry name" value="tRNA dimethylallyltransferase"/>
    <property type="match status" value="1"/>
</dbReference>
<evidence type="ECO:0000313" key="14">
    <source>
        <dbReference type="EMBL" id="ETA79166.1"/>
    </source>
</evidence>
<evidence type="ECO:0000313" key="15">
    <source>
        <dbReference type="Proteomes" id="UP000017747"/>
    </source>
</evidence>
<evidence type="ECO:0000256" key="5">
    <source>
        <dbReference type="ARBA" id="ARBA00022694"/>
    </source>
</evidence>
<comment type="catalytic activity">
    <reaction evidence="9 10 11">
        <text>adenosine(37) in tRNA + dimethylallyl diphosphate = N(6)-dimethylallyladenosine(37) in tRNA + diphosphate</text>
        <dbReference type="Rhea" id="RHEA:26482"/>
        <dbReference type="Rhea" id="RHEA-COMP:10162"/>
        <dbReference type="Rhea" id="RHEA-COMP:10375"/>
        <dbReference type="ChEBI" id="CHEBI:33019"/>
        <dbReference type="ChEBI" id="CHEBI:57623"/>
        <dbReference type="ChEBI" id="CHEBI:74411"/>
        <dbReference type="ChEBI" id="CHEBI:74415"/>
        <dbReference type="EC" id="2.5.1.75"/>
    </reaction>
</comment>
<dbReference type="PATRIC" id="fig|994573.3.peg.3487"/>
<evidence type="ECO:0000256" key="9">
    <source>
        <dbReference type="ARBA" id="ARBA00049563"/>
    </source>
</evidence>
<gene>
    <name evidence="10" type="primary">miaA</name>
    <name evidence="14" type="ORF">T472_0218350</name>
</gene>
<dbReference type="PANTHER" id="PTHR11088:SF60">
    <property type="entry name" value="TRNA DIMETHYLALLYLTRANSFERASE"/>
    <property type="match status" value="1"/>
</dbReference>
<keyword evidence="8 10" id="KW-0460">Magnesium</keyword>
<feature type="binding site" evidence="10">
    <location>
        <begin position="12"/>
        <end position="17"/>
    </location>
    <ligand>
        <name>substrate</name>
    </ligand>
</feature>
<evidence type="ECO:0000256" key="13">
    <source>
        <dbReference type="RuleBase" id="RU003785"/>
    </source>
</evidence>
<keyword evidence="7 10" id="KW-0067">ATP-binding</keyword>
<feature type="site" description="Interaction with substrate tRNA" evidence="10">
    <location>
        <position position="124"/>
    </location>
</feature>
<name>V7I1L4_9CLOT</name>
<dbReference type="Gene3D" id="3.40.50.300">
    <property type="entry name" value="P-loop containing nucleotide triphosphate hydrolases"/>
    <property type="match status" value="1"/>
</dbReference>
<dbReference type="GO" id="GO:0005524">
    <property type="term" value="F:ATP binding"/>
    <property type="evidence" value="ECO:0007669"/>
    <property type="project" value="UniProtKB-UniRule"/>
</dbReference>
<keyword evidence="5 10" id="KW-0819">tRNA processing</keyword>
<dbReference type="Proteomes" id="UP000017747">
    <property type="component" value="Unassembled WGS sequence"/>
</dbReference>
<feature type="site" description="Interaction with substrate tRNA" evidence="10">
    <location>
        <position position="101"/>
    </location>
</feature>
<comment type="caution">
    <text evidence="14">The sequence shown here is derived from an EMBL/GenBank/DDBJ whole genome shotgun (WGS) entry which is preliminary data.</text>
</comment>
<keyword evidence="4 10" id="KW-0808">Transferase</keyword>
<dbReference type="RefSeq" id="WP_023387900.1">
    <property type="nucleotide sequence ID" value="NZ_AXUN02000223.1"/>
</dbReference>
<evidence type="ECO:0000256" key="12">
    <source>
        <dbReference type="RuleBase" id="RU003784"/>
    </source>
</evidence>
<evidence type="ECO:0000256" key="4">
    <source>
        <dbReference type="ARBA" id="ARBA00022679"/>
    </source>
</evidence>
<protein>
    <recommendedName>
        <fullName evidence="10">tRNA dimethylallyltransferase</fullName>
        <ecNumber evidence="10">2.5.1.75</ecNumber>
    </recommendedName>
    <alternativeName>
        <fullName evidence="10">Dimethylallyl diphosphate:tRNA dimethylallyltransferase</fullName>
        <shortName evidence="10">DMAPP:tRNA dimethylallyltransferase</shortName>
        <shortName evidence="10">DMATase</shortName>
    </alternativeName>
    <alternativeName>
        <fullName evidence="10">Isopentenyl-diphosphate:tRNA isopentenyltransferase</fullName>
        <shortName evidence="10">IPP transferase</shortName>
        <shortName evidence="10">IPPT</shortName>
        <shortName evidence="10">IPTase</shortName>
    </alternativeName>
</protein>
<dbReference type="STRING" id="994573.T472_0218350"/>
<evidence type="ECO:0000256" key="6">
    <source>
        <dbReference type="ARBA" id="ARBA00022741"/>
    </source>
</evidence>
<evidence type="ECO:0000256" key="8">
    <source>
        <dbReference type="ARBA" id="ARBA00022842"/>
    </source>
</evidence>
<evidence type="ECO:0000256" key="7">
    <source>
        <dbReference type="ARBA" id="ARBA00022840"/>
    </source>
</evidence>
<organism evidence="14 15">
    <name type="scientific">Youngiibacter fragilis 232.1</name>
    <dbReference type="NCBI Taxonomy" id="994573"/>
    <lineage>
        <taxon>Bacteria</taxon>
        <taxon>Bacillati</taxon>
        <taxon>Bacillota</taxon>
        <taxon>Clostridia</taxon>
        <taxon>Eubacteriales</taxon>
        <taxon>Clostridiaceae</taxon>
        <taxon>Youngiibacter</taxon>
    </lineage>
</organism>
<proteinExistence type="inferred from homology"/>
<dbReference type="PANTHER" id="PTHR11088">
    <property type="entry name" value="TRNA DIMETHYLALLYLTRANSFERASE"/>
    <property type="match status" value="1"/>
</dbReference>
<comment type="cofactor">
    <cofactor evidence="1 10">
        <name>Mg(2+)</name>
        <dbReference type="ChEBI" id="CHEBI:18420"/>
    </cofactor>
</comment>
<dbReference type="eggNOG" id="COG0324">
    <property type="taxonomic scope" value="Bacteria"/>
</dbReference>
<reference evidence="14 15" key="1">
    <citation type="journal article" date="2014" name="Genome Announc.">
        <title>Genome Sequence of Youngiibacter fragilis, the Type Strain of the Genus Youngiibacter.</title>
        <authorList>
            <person name="Wawrik C.B."/>
            <person name="Callaghan A.V."/>
            <person name="Stamps B.W."/>
            <person name="Wawrik B."/>
        </authorList>
    </citation>
    <scope>NUCLEOTIDE SEQUENCE [LARGE SCALE GENOMIC DNA]</scope>
    <source>
        <strain evidence="14 15">232.1</strain>
    </source>
</reference>
<dbReference type="SUPFAM" id="SSF52540">
    <property type="entry name" value="P-loop containing nucleoside triphosphate hydrolases"/>
    <property type="match status" value="2"/>
</dbReference>
<keyword evidence="15" id="KW-1185">Reference proteome</keyword>
<sequence>MKPGLIVIAGPTGVGKTEISIRLAKLLDGEIVSCDSMQVYRLMDIGSAKATYEEMQGIPHHMVDIIDPETPFTVSEYKAMAEKAIDDIIARGKVPIMAGGTGLYIDSVITDMSFAEGSGDPQFRSRMEELAAAGGKEDVHRLLVEVDPTAAERIHPNNLKRVIRALEVHHMTGRPFSSFADEGILNPKYEVRYYYLNRKREDLYEAIDKRVLKMLSDGLLEEVRMLKERGLTREHQSMQGIGYKEVLDYLDGKKTYEGMVEEIQRHSRNYAKRQLTWFRRKSIAVEINRDEMSTEEILNIIKSMES</sequence>
<comment type="subunit">
    <text evidence="10">Monomer.</text>
</comment>
<dbReference type="HAMAP" id="MF_00185">
    <property type="entry name" value="IPP_trans"/>
    <property type="match status" value="1"/>
</dbReference>
<dbReference type="EC" id="2.5.1.75" evidence="10"/>
<dbReference type="GO" id="GO:0006400">
    <property type="term" value="P:tRNA modification"/>
    <property type="evidence" value="ECO:0007669"/>
    <property type="project" value="TreeGrafter"/>
</dbReference>
<evidence type="ECO:0000256" key="2">
    <source>
        <dbReference type="ARBA" id="ARBA00003213"/>
    </source>
</evidence>
<dbReference type="Gene3D" id="1.10.20.140">
    <property type="match status" value="1"/>
</dbReference>
<dbReference type="AlphaFoldDB" id="V7I1L4"/>
<dbReference type="OrthoDB" id="9776390at2"/>
<dbReference type="GO" id="GO:0052381">
    <property type="term" value="F:tRNA dimethylallyltransferase activity"/>
    <property type="evidence" value="ECO:0007669"/>
    <property type="project" value="UniProtKB-UniRule"/>
</dbReference>
<evidence type="ECO:0000256" key="10">
    <source>
        <dbReference type="HAMAP-Rule" id="MF_00185"/>
    </source>
</evidence>
<dbReference type="NCBIfam" id="TIGR00174">
    <property type="entry name" value="miaA"/>
    <property type="match status" value="1"/>
</dbReference>
<evidence type="ECO:0000256" key="11">
    <source>
        <dbReference type="RuleBase" id="RU003783"/>
    </source>
</evidence>